<keyword evidence="3" id="KW-1185">Reference proteome</keyword>
<feature type="domain" description="Pyridoxamine 5'-phosphate oxidase Alr4036 family FMN-binding" evidence="1">
    <location>
        <begin position="4"/>
        <end position="97"/>
    </location>
</feature>
<sequence length="245" mass="28010">MSSPRWKILISKALEQFKNQTVMQVATLDSKRFDGPVVRVRSQVFREFMESPDNPSLPLLVTTTDIRTPKVSQLSADPISEIAWWIEGAQQQFRILSDTFLVPAPDNLHYAKWRHVLATARPGTALGLFKEEDWEARRVAVFRTMSAHMKASWCRPIPGSILEGGEDEAKSWPERIEEPNESMPEEEYKEAKRNWDRALSNFALMLIDPIEIDFVDVGVNPNTRSLFTKTLDGINVTWNEQALVP</sequence>
<evidence type="ECO:0000313" key="3">
    <source>
        <dbReference type="Proteomes" id="UP000567179"/>
    </source>
</evidence>
<dbReference type="OrthoDB" id="434253at2759"/>
<dbReference type="EMBL" id="JAACJJ010000056">
    <property type="protein sequence ID" value="KAF5312820.1"/>
    <property type="molecule type" value="Genomic_DNA"/>
</dbReference>
<dbReference type="PANTHER" id="PTHR28243:SF1">
    <property type="entry name" value="PYRIDOXAMINE 5'-PHOSPHATE OXIDASE ALR4036 FAMILY FMN-BINDING DOMAIN-CONTAINING PROTEIN"/>
    <property type="match status" value="1"/>
</dbReference>
<evidence type="ECO:0000313" key="2">
    <source>
        <dbReference type="EMBL" id="KAF5312820.1"/>
    </source>
</evidence>
<dbReference type="Gene3D" id="2.30.110.10">
    <property type="entry name" value="Electron Transport, Fmn-binding Protein, Chain A"/>
    <property type="match status" value="1"/>
</dbReference>
<organism evidence="2 3">
    <name type="scientific">Psilocybe cf. subviscida</name>
    <dbReference type="NCBI Taxonomy" id="2480587"/>
    <lineage>
        <taxon>Eukaryota</taxon>
        <taxon>Fungi</taxon>
        <taxon>Dikarya</taxon>
        <taxon>Basidiomycota</taxon>
        <taxon>Agaricomycotina</taxon>
        <taxon>Agaricomycetes</taxon>
        <taxon>Agaricomycetidae</taxon>
        <taxon>Agaricales</taxon>
        <taxon>Agaricineae</taxon>
        <taxon>Strophariaceae</taxon>
        <taxon>Psilocybe</taxon>
    </lineage>
</organism>
<dbReference type="AlphaFoldDB" id="A0A8H5EUC0"/>
<name>A0A8H5EUC0_9AGAR</name>
<reference evidence="2 3" key="1">
    <citation type="journal article" date="2020" name="ISME J.">
        <title>Uncovering the hidden diversity of litter-decomposition mechanisms in mushroom-forming fungi.</title>
        <authorList>
            <person name="Floudas D."/>
            <person name="Bentzer J."/>
            <person name="Ahren D."/>
            <person name="Johansson T."/>
            <person name="Persson P."/>
            <person name="Tunlid A."/>
        </authorList>
    </citation>
    <scope>NUCLEOTIDE SEQUENCE [LARGE SCALE GENOMIC DNA]</scope>
    <source>
        <strain evidence="2 3">CBS 101986</strain>
    </source>
</reference>
<dbReference type="InterPro" id="IPR012349">
    <property type="entry name" value="Split_barrel_FMN-bd"/>
</dbReference>
<dbReference type="Proteomes" id="UP000567179">
    <property type="component" value="Unassembled WGS sequence"/>
</dbReference>
<evidence type="ECO:0000259" key="1">
    <source>
        <dbReference type="Pfam" id="PF12766"/>
    </source>
</evidence>
<gene>
    <name evidence="2" type="ORF">D9619_002559</name>
</gene>
<dbReference type="PANTHER" id="PTHR28243">
    <property type="entry name" value="AGL049CP"/>
    <property type="match status" value="1"/>
</dbReference>
<comment type="caution">
    <text evidence="2">The sequence shown here is derived from an EMBL/GenBank/DDBJ whole genome shotgun (WGS) entry which is preliminary data.</text>
</comment>
<dbReference type="Pfam" id="PF12766">
    <property type="entry name" value="Pyridox_oxase_2"/>
    <property type="match status" value="1"/>
</dbReference>
<dbReference type="SUPFAM" id="SSF50475">
    <property type="entry name" value="FMN-binding split barrel"/>
    <property type="match status" value="1"/>
</dbReference>
<protein>
    <recommendedName>
        <fullName evidence="1">Pyridoxamine 5'-phosphate oxidase Alr4036 family FMN-binding domain-containing protein</fullName>
    </recommendedName>
</protein>
<proteinExistence type="predicted"/>
<dbReference type="GO" id="GO:0010181">
    <property type="term" value="F:FMN binding"/>
    <property type="evidence" value="ECO:0007669"/>
    <property type="project" value="InterPro"/>
</dbReference>
<accession>A0A8H5EUC0</accession>
<dbReference type="InterPro" id="IPR024624">
    <property type="entry name" value="Pyridox_Oxase_Alr4036_FMN-bd"/>
</dbReference>